<dbReference type="EMBL" id="PXWF02000202">
    <property type="protein sequence ID" value="PWF48347.1"/>
    <property type="molecule type" value="Genomic_DNA"/>
</dbReference>
<dbReference type="Gene3D" id="3.40.50.1010">
    <property type="entry name" value="5'-nuclease"/>
    <property type="match status" value="1"/>
</dbReference>
<proteinExistence type="predicted"/>
<evidence type="ECO:0000256" key="1">
    <source>
        <dbReference type="SAM" id="MobiDB-lite"/>
    </source>
</evidence>
<dbReference type="Proteomes" id="UP000241421">
    <property type="component" value="Unassembled WGS sequence"/>
</dbReference>
<feature type="domain" description="NYN" evidence="2">
    <location>
        <begin position="114"/>
        <end position="256"/>
    </location>
</feature>
<dbReference type="Pfam" id="PF01936">
    <property type="entry name" value="NYN"/>
    <property type="match status" value="1"/>
</dbReference>
<organism evidence="3 4">
    <name type="scientific">Massilia glaciei</name>
    <dbReference type="NCBI Taxonomy" id="1524097"/>
    <lineage>
        <taxon>Bacteria</taxon>
        <taxon>Pseudomonadati</taxon>
        <taxon>Pseudomonadota</taxon>
        <taxon>Betaproteobacteria</taxon>
        <taxon>Burkholderiales</taxon>
        <taxon>Oxalobacteraceae</taxon>
        <taxon>Telluria group</taxon>
        <taxon>Massilia</taxon>
    </lineage>
</organism>
<dbReference type="AlphaFoldDB" id="A0A2U2HLG4"/>
<keyword evidence="4" id="KW-1185">Reference proteome</keyword>
<reference evidence="3 4" key="1">
    <citation type="submission" date="2018-04" db="EMBL/GenBank/DDBJ databases">
        <title>Massilia violaceinigra sp. nov., a novel purple-pigmented bacterium isolated from Tianshan glacier, Xinjiang, China.</title>
        <authorList>
            <person name="Wang H."/>
        </authorList>
    </citation>
    <scope>NUCLEOTIDE SEQUENCE [LARGE SCALE GENOMIC DNA]</scope>
    <source>
        <strain evidence="3 4">B448-2</strain>
    </source>
</reference>
<evidence type="ECO:0000313" key="4">
    <source>
        <dbReference type="Proteomes" id="UP000241421"/>
    </source>
</evidence>
<name>A0A2U2HLG4_9BURK</name>
<feature type="compositionally biased region" description="Polar residues" evidence="1">
    <location>
        <begin position="11"/>
        <end position="27"/>
    </location>
</feature>
<gene>
    <name evidence="3" type="ORF">C7C56_012375</name>
</gene>
<feature type="region of interest" description="Disordered" evidence="1">
    <location>
        <begin position="70"/>
        <end position="105"/>
    </location>
</feature>
<evidence type="ECO:0000259" key="2">
    <source>
        <dbReference type="Pfam" id="PF01936"/>
    </source>
</evidence>
<comment type="caution">
    <text evidence="3">The sequence shown here is derived from an EMBL/GenBank/DDBJ whole genome shotgun (WGS) entry which is preliminary data.</text>
</comment>
<evidence type="ECO:0000313" key="3">
    <source>
        <dbReference type="EMBL" id="PWF48347.1"/>
    </source>
</evidence>
<sequence length="295" mass="30951">MAYCTVQSIEEKTNMSNSSPLAAQQEPSAPPSLPKPAQMARARLGAANDFLLSMMPVLAACGGLAPIPVTPDGSPDPLKPAPSRRPHCPRGRAGPQELGIPARSQFPSDIEGKTLLVIDGENIAFTLKRAGLKLDWGAFMQVLGATVPALQAHAYSTASEECLDQVAQVYEGAGIDAHVRPKQTVHTFHGHVEKANSDHDILLGLGMLLQGHLPDNLILASGDGDLGTAVAHFCASFDVNLIICGVPGATSARLRKRNNAQVAGNIWLGRELMLPLVAGSAPVPAPIPSRQGETP</sequence>
<dbReference type="GO" id="GO:0004540">
    <property type="term" value="F:RNA nuclease activity"/>
    <property type="evidence" value="ECO:0007669"/>
    <property type="project" value="InterPro"/>
</dbReference>
<accession>A0A2U2HLG4</accession>
<protein>
    <submittedName>
        <fullName evidence="3">NYN domain-containing protein</fullName>
    </submittedName>
</protein>
<feature type="region of interest" description="Disordered" evidence="1">
    <location>
        <begin position="11"/>
        <end position="36"/>
    </location>
</feature>
<dbReference type="InterPro" id="IPR021139">
    <property type="entry name" value="NYN"/>
</dbReference>